<sequence>MKREATKGILMNRKQAAIYVKTLFPKWDTTAAVMAVWDSIKRYDFKPFKIGGRVHYYKHNIDKGFEVRLDR</sequence>
<evidence type="ECO:0000313" key="2">
    <source>
        <dbReference type="Proteomes" id="UP001319180"/>
    </source>
</evidence>
<proteinExistence type="predicted"/>
<protein>
    <submittedName>
        <fullName evidence="1">DNA-binding protein</fullName>
    </submittedName>
</protein>
<name>A0AAP2DFK0_9BACT</name>
<gene>
    <name evidence="1" type="ORF">KK078_25105</name>
</gene>
<reference evidence="1 2" key="1">
    <citation type="submission" date="2021-05" db="EMBL/GenBank/DDBJ databases">
        <title>A Polyphasic approach of four new species of the genus Ohtaekwangia: Ohtaekwangia histidinii sp. nov., Ohtaekwangia cretensis sp. nov., Ohtaekwangia indiensis sp. nov., Ohtaekwangia reichenbachii sp. nov. from diverse environment.</title>
        <authorList>
            <person name="Octaviana S."/>
        </authorList>
    </citation>
    <scope>NUCLEOTIDE SEQUENCE [LARGE SCALE GENOMIC DNA]</scope>
    <source>
        <strain evidence="1 2">PWU37</strain>
    </source>
</reference>
<evidence type="ECO:0000313" key="1">
    <source>
        <dbReference type="EMBL" id="MBT1689865.1"/>
    </source>
</evidence>
<keyword evidence="2" id="KW-1185">Reference proteome</keyword>
<keyword evidence="1" id="KW-0238">DNA-binding</keyword>
<dbReference type="EMBL" id="JAHESC010000050">
    <property type="protein sequence ID" value="MBT1689865.1"/>
    <property type="molecule type" value="Genomic_DNA"/>
</dbReference>
<accession>A0AAP2DFK0</accession>
<dbReference type="AlphaFoldDB" id="A0AAP2DFK0"/>
<dbReference type="Proteomes" id="UP001319180">
    <property type="component" value="Unassembled WGS sequence"/>
</dbReference>
<organism evidence="1 2">
    <name type="scientific">Dawidia soli</name>
    <dbReference type="NCBI Taxonomy" id="2782352"/>
    <lineage>
        <taxon>Bacteria</taxon>
        <taxon>Pseudomonadati</taxon>
        <taxon>Bacteroidota</taxon>
        <taxon>Cytophagia</taxon>
        <taxon>Cytophagales</taxon>
        <taxon>Chryseotaleaceae</taxon>
        <taxon>Dawidia</taxon>
    </lineage>
</organism>
<comment type="caution">
    <text evidence="1">The sequence shown here is derived from an EMBL/GenBank/DDBJ whole genome shotgun (WGS) entry which is preliminary data.</text>
</comment>
<dbReference type="RefSeq" id="WP_254093087.1">
    <property type="nucleotide sequence ID" value="NZ_JAHESC010000050.1"/>
</dbReference>
<dbReference type="GO" id="GO:0003677">
    <property type="term" value="F:DNA binding"/>
    <property type="evidence" value="ECO:0007669"/>
    <property type="project" value="UniProtKB-KW"/>
</dbReference>